<dbReference type="KEGG" id="dee:HQN60_12710"/>
<name>A0A6M8STU5_9NEIS</name>
<dbReference type="PROSITE" id="PS50106">
    <property type="entry name" value="PDZ"/>
    <property type="match status" value="1"/>
</dbReference>
<dbReference type="InterPro" id="IPR024191">
    <property type="entry name" value="Peptidase_M61"/>
</dbReference>
<sequence length="605" mass="66847">MSIQYKITPHHIAAHLFAVELTIEQPDAVGQIVHLPSWIPGSYLLREFAKHIVSIEAESAGVRVPLTKLDKSSWQAAAVAAPLRVRYQVYAFDLSVRGAYLDHERGFFNGTSVFLAVAGQEDQPCGLTIVPSQNDTWKVATSLPVQQVDAAGFGQYLAQNYDDLIDHPVEMSDFSQIEFMAAGVPHRIVIAGRHQADLPRLAQDLQKICEYQIQFFGTPAPFKDYLFLTLAVGEGYGGLEHRASTALICNRSDLPRAYEAEVKSGYRQFLGLCSHEYFHSWNVKRIKPAAYAPYDLSQENYSRLLWAFEGITSYYDDLCLLRAGLITEQAYLDLLSQTITSVERGYGRLVQNLEDASFDTWIKYYRQDENSPNALVSYYTKGALFALCLDLTIRQATQQQKSLDDVMRALWKEYGSTFEATGRGIAETEWEALAQRVTGVDLSDLFELGLRSTAPLPLQDLLADLDIVWQQRAADSAQDRGGWVAQAAAPKLSLGVKSASDAMGVKLLNVMTAGAAEQAGLAAGDVLVAIDGLRVTTSQLDAMLATAAQGAELPVRSLAVHAFRRDVLFSCQVTPQWAALDTIGLQPNPVENLDKSKARRKWLIG</sequence>
<dbReference type="AlphaFoldDB" id="A0A6M8STU5"/>
<dbReference type="InterPro" id="IPR041489">
    <property type="entry name" value="PDZ_6"/>
</dbReference>
<dbReference type="Proteomes" id="UP000504844">
    <property type="component" value="Chromosome"/>
</dbReference>
<dbReference type="InterPro" id="IPR040756">
    <property type="entry name" value="Peptidase_M61_N"/>
</dbReference>
<dbReference type="InterPro" id="IPR007963">
    <property type="entry name" value="Peptidase_M61_catalytic"/>
</dbReference>
<dbReference type="SUPFAM" id="SSF50156">
    <property type="entry name" value="PDZ domain-like"/>
    <property type="match status" value="1"/>
</dbReference>
<dbReference type="Gene3D" id="2.60.40.3650">
    <property type="match status" value="1"/>
</dbReference>
<proteinExistence type="predicted"/>
<keyword evidence="3" id="KW-1185">Reference proteome</keyword>
<dbReference type="PIRSF" id="PIRSF016493">
    <property type="entry name" value="Glycyl_aminpptds"/>
    <property type="match status" value="1"/>
</dbReference>
<dbReference type="Gene3D" id="2.30.42.10">
    <property type="match status" value="1"/>
</dbReference>
<dbReference type="SUPFAM" id="SSF55486">
    <property type="entry name" value="Metalloproteases ('zincins'), catalytic domain"/>
    <property type="match status" value="1"/>
</dbReference>
<dbReference type="InterPro" id="IPR036034">
    <property type="entry name" value="PDZ_sf"/>
</dbReference>
<dbReference type="EMBL" id="CP054143">
    <property type="protein sequence ID" value="QKJ67498.1"/>
    <property type="molecule type" value="Genomic_DNA"/>
</dbReference>
<dbReference type="InterPro" id="IPR027268">
    <property type="entry name" value="Peptidase_M4/M1_CTD_sf"/>
</dbReference>
<reference evidence="2 3" key="1">
    <citation type="submission" date="2020-05" db="EMBL/GenBank/DDBJ databases">
        <title>Complete genome sequence of Deefgea sp. D17.</title>
        <authorList>
            <person name="Bae J.-W."/>
            <person name="Han J.E."/>
        </authorList>
    </citation>
    <scope>NUCLEOTIDE SEQUENCE [LARGE SCALE GENOMIC DNA]</scope>
    <source>
        <strain evidence="2 3">D17</strain>
    </source>
</reference>
<evidence type="ECO:0000259" key="1">
    <source>
        <dbReference type="PROSITE" id="PS50106"/>
    </source>
</evidence>
<gene>
    <name evidence="2" type="ORF">HQN60_12710</name>
</gene>
<dbReference type="Pfam" id="PF17899">
    <property type="entry name" value="Peptidase_M61_N"/>
    <property type="match status" value="1"/>
</dbReference>
<dbReference type="Gene3D" id="1.10.390.10">
    <property type="entry name" value="Neutral Protease Domain 2"/>
    <property type="match status" value="1"/>
</dbReference>
<accession>A0A6M8STU5</accession>
<protein>
    <submittedName>
        <fullName evidence="2">M61 family metallopeptidase</fullName>
    </submittedName>
</protein>
<dbReference type="Pfam" id="PF05299">
    <property type="entry name" value="Peptidase_M61"/>
    <property type="match status" value="1"/>
</dbReference>
<dbReference type="Pfam" id="PF17820">
    <property type="entry name" value="PDZ_6"/>
    <property type="match status" value="1"/>
</dbReference>
<evidence type="ECO:0000313" key="3">
    <source>
        <dbReference type="Proteomes" id="UP000504844"/>
    </source>
</evidence>
<evidence type="ECO:0000313" key="2">
    <source>
        <dbReference type="EMBL" id="QKJ67498.1"/>
    </source>
</evidence>
<organism evidence="2 3">
    <name type="scientific">Deefgea piscis</name>
    <dbReference type="NCBI Taxonomy" id="2739061"/>
    <lineage>
        <taxon>Bacteria</taxon>
        <taxon>Pseudomonadati</taxon>
        <taxon>Pseudomonadota</taxon>
        <taxon>Betaproteobacteria</taxon>
        <taxon>Neisseriales</taxon>
        <taxon>Chitinibacteraceae</taxon>
        <taxon>Deefgea</taxon>
    </lineage>
</organism>
<feature type="domain" description="PDZ" evidence="1">
    <location>
        <begin position="494"/>
        <end position="559"/>
    </location>
</feature>
<dbReference type="InterPro" id="IPR001478">
    <property type="entry name" value="PDZ"/>
</dbReference>
<dbReference type="RefSeq" id="WP_173534000.1">
    <property type="nucleotide sequence ID" value="NZ_CP054143.1"/>
</dbReference>